<dbReference type="InterPro" id="IPR035068">
    <property type="entry name" value="TldD/PmbA_N"/>
</dbReference>
<dbReference type="GO" id="GO:0008237">
    <property type="term" value="F:metallopeptidase activity"/>
    <property type="evidence" value="ECO:0007669"/>
    <property type="project" value="UniProtKB-KW"/>
</dbReference>
<dbReference type="PANTHER" id="PTHR30624:SF0">
    <property type="entry name" value="METALLOPROTEASE SLR0863"/>
    <property type="match status" value="1"/>
</dbReference>
<feature type="domain" description="Metalloprotease TldD/E N-terminal" evidence="5">
    <location>
        <begin position="25"/>
        <end position="87"/>
    </location>
</feature>
<dbReference type="InterPro" id="IPR045569">
    <property type="entry name" value="Metalloprtase-TldD/E_C"/>
</dbReference>
<dbReference type="AlphaFoldDB" id="A0A7C4JJ99"/>
<dbReference type="Pfam" id="PF19289">
    <property type="entry name" value="PmbA_TldD_3rd"/>
    <property type="match status" value="1"/>
</dbReference>
<keyword evidence="4" id="KW-0482">Metalloprotease</keyword>
<reference evidence="8" key="1">
    <citation type="journal article" date="2020" name="mSystems">
        <title>Genome- and Community-Level Interaction Insights into Carbon Utilization and Element Cycling Functions of Hydrothermarchaeota in Hydrothermal Sediment.</title>
        <authorList>
            <person name="Zhou Z."/>
            <person name="Liu Y."/>
            <person name="Xu W."/>
            <person name="Pan J."/>
            <person name="Luo Z.H."/>
            <person name="Li M."/>
        </authorList>
    </citation>
    <scope>NUCLEOTIDE SEQUENCE [LARGE SCALE GENOMIC DNA]</scope>
    <source>
        <strain evidence="8">SpSt-637</strain>
        <strain evidence="7">SpSt-667</strain>
    </source>
</reference>
<dbReference type="InterPro" id="IPR051463">
    <property type="entry name" value="Peptidase_U62_metallo"/>
</dbReference>
<protein>
    <submittedName>
        <fullName evidence="8">TldD/PmbA family protein</fullName>
    </submittedName>
</protein>
<dbReference type="SUPFAM" id="SSF111283">
    <property type="entry name" value="Putative modulator of DNA gyrase, PmbA/TldD"/>
    <property type="match status" value="1"/>
</dbReference>
<gene>
    <name evidence="8" type="ORF">ENU08_01995</name>
    <name evidence="7" type="ORF">ENU41_02315</name>
</gene>
<evidence type="ECO:0000256" key="3">
    <source>
        <dbReference type="ARBA" id="ARBA00022801"/>
    </source>
</evidence>
<evidence type="ECO:0000259" key="5">
    <source>
        <dbReference type="Pfam" id="PF01523"/>
    </source>
</evidence>
<comment type="caution">
    <text evidence="8">The sequence shown here is derived from an EMBL/GenBank/DDBJ whole genome shotgun (WGS) entry which is preliminary data.</text>
</comment>
<dbReference type="InterPro" id="IPR025502">
    <property type="entry name" value="TldD"/>
</dbReference>
<name>A0A7C4JJ99_9CREN</name>
<keyword evidence="3" id="KW-0378">Hydrolase</keyword>
<evidence type="ECO:0000259" key="6">
    <source>
        <dbReference type="Pfam" id="PF19289"/>
    </source>
</evidence>
<dbReference type="PANTHER" id="PTHR30624">
    <property type="entry name" value="UNCHARACTERIZED PROTEIN TLDD AND PMBA"/>
    <property type="match status" value="1"/>
</dbReference>
<sequence>MEPVVDVAEKVLGEALSRGAEEAIVRVQEKMYESVVFDNGVLRACSISRVIGLGLTVYVGDAVGYCYTSVFSKDVLSKVVEEAIASARAFGVKSAKEGKVEVKSVKGVYRTPYSVNPHDVDVEAKVKLVKDLNSESMRREGIVSAFTRYGCERDKKFIISSFGSKVDVEVLSVGLSHLAVARYGNVIERVYDQKTFVGGFEHVDKFDWHSYVNDINELAYKTAQAPSVTPGVYKVVVDNELIGLLLHEAFGHASEGDSIYAELSVLRGRIGQVVANEKVTIVDEGLAPDGYPVPYDDEGVEKGRTYIVKDGVLVGYLHSIYTSKKLNYGVTGNARAQDITFNTIVRQTNFYMMPGDAKVDELFEGIDNGLYLRGRGAGGGQVNPALGTFTFGVGPSYVIRKGEIGELVRGVLVSGNILDVLKDIEAIGRDLSISTSVFGGCGKMGQMVRVGDGGPHVRVKKLVVGIR</sequence>
<dbReference type="EMBL" id="DTBD01000013">
    <property type="protein sequence ID" value="HGQ64000.1"/>
    <property type="molecule type" value="Genomic_DNA"/>
</dbReference>
<proteinExistence type="inferred from homology"/>
<keyword evidence="2" id="KW-0645">Protease</keyword>
<feature type="domain" description="Metalloprotease TldD/E C-terminal" evidence="6">
    <location>
        <begin position="230"/>
        <end position="465"/>
    </location>
</feature>
<dbReference type="Pfam" id="PF01523">
    <property type="entry name" value="PmbA_TldD_1st"/>
    <property type="match status" value="1"/>
</dbReference>
<accession>A0A7C4JJ99</accession>
<comment type="similarity">
    <text evidence="1">Belongs to the peptidase U62 family.</text>
</comment>
<evidence type="ECO:0000256" key="2">
    <source>
        <dbReference type="ARBA" id="ARBA00022670"/>
    </source>
</evidence>
<dbReference type="Gene3D" id="3.30.2290.10">
    <property type="entry name" value="PmbA/TldD superfamily"/>
    <property type="match status" value="1"/>
</dbReference>
<dbReference type="EMBL" id="DTCK01000013">
    <property type="protein sequence ID" value="HGQ35498.1"/>
    <property type="molecule type" value="Genomic_DNA"/>
</dbReference>
<evidence type="ECO:0000313" key="8">
    <source>
        <dbReference type="EMBL" id="HGQ64000.1"/>
    </source>
</evidence>
<dbReference type="PIRSF" id="PIRSF004919">
    <property type="entry name" value="TldD"/>
    <property type="match status" value="1"/>
</dbReference>
<evidence type="ECO:0000256" key="4">
    <source>
        <dbReference type="ARBA" id="ARBA00023049"/>
    </source>
</evidence>
<evidence type="ECO:0000313" key="7">
    <source>
        <dbReference type="EMBL" id="HGQ35498.1"/>
    </source>
</evidence>
<dbReference type="InterPro" id="IPR002510">
    <property type="entry name" value="Metalloprtase-TldD/E_N"/>
</dbReference>
<dbReference type="GO" id="GO:0006508">
    <property type="term" value="P:proteolysis"/>
    <property type="evidence" value="ECO:0007669"/>
    <property type="project" value="UniProtKB-KW"/>
</dbReference>
<evidence type="ECO:0000256" key="1">
    <source>
        <dbReference type="ARBA" id="ARBA00005836"/>
    </source>
</evidence>
<dbReference type="InterPro" id="IPR036059">
    <property type="entry name" value="TldD/PmbA_sf"/>
</dbReference>
<dbReference type="GO" id="GO:0005829">
    <property type="term" value="C:cytosol"/>
    <property type="evidence" value="ECO:0007669"/>
    <property type="project" value="TreeGrafter"/>
</dbReference>
<organism evidence="8">
    <name type="scientific">Ignisphaera aggregans</name>
    <dbReference type="NCBI Taxonomy" id="334771"/>
    <lineage>
        <taxon>Archaea</taxon>
        <taxon>Thermoproteota</taxon>
        <taxon>Thermoprotei</taxon>
        <taxon>Desulfurococcales</taxon>
        <taxon>Desulfurococcaceae</taxon>
        <taxon>Ignisphaera</taxon>
    </lineage>
</organism>